<dbReference type="RefSeq" id="WP_109351696.1">
    <property type="nucleotide sequence ID" value="NZ_QFRI01000001.1"/>
</dbReference>
<name>A0A2U2X7G4_9FLAO</name>
<gene>
    <name evidence="1" type="ORF">DIS18_03805</name>
</gene>
<sequence>MKLLLILLSITLAKGCYPQAEQDNLSLEYTASTRGSYLQIIIKDKTIYYSKERGANSITKSCPDELWEKILKECYRVDLEKLPTFTVPSKNHQLDGALRAYLKIITNGEIHQSQSFDHGNPPKEIASLVKEILSVVENIE</sequence>
<organism evidence="1 2">
    <name type="scientific">Algibacter marinivivus</name>
    <dbReference type="NCBI Taxonomy" id="2100723"/>
    <lineage>
        <taxon>Bacteria</taxon>
        <taxon>Pseudomonadati</taxon>
        <taxon>Bacteroidota</taxon>
        <taxon>Flavobacteriia</taxon>
        <taxon>Flavobacteriales</taxon>
        <taxon>Flavobacteriaceae</taxon>
        <taxon>Algibacter</taxon>
    </lineage>
</organism>
<evidence type="ECO:0000313" key="1">
    <source>
        <dbReference type="EMBL" id="PWH83690.1"/>
    </source>
</evidence>
<proteinExistence type="predicted"/>
<dbReference type="AlphaFoldDB" id="A0A2U2X7G4"/>
<reference evidence="2" key="1">
    <citation type="submission" date="2018-05" db="EMBL/GenBank/DDBJ databases">
        <title>Algibacter marinivivus sp. nov., isolated from sample around a algae.</title>
        <authorList>
            <person name="Lu D."/>
        </authorList>
    </citation>
    <scope>NUCLEOTIDE SEQUENCE [LARGE SCALE GENOMIC DNA]</scope>
    <source>
        <strain evidence="2">ZY111</strain>
    </source>
</reference>
<keyword evidence="2" id="KW-1185">Reference proteome</keyword>
<accession>A0A2U2X7G4</accession>
<dbReference type="EMBL" id="QFRI01000001">
    <property type="protein sequence ID" value="PWH83690.1"/>
    <property type="molecule type" value="Genomic_DNA"/>
</dbReference>
<evidence type="ECO:0000313" key="2">
    <source>
        <dbReference type="Proteomes" id="UP000245375"/>
    </source>
</evidence>
<protein>
    <submittedName>
        <fullName evidence="1">Uncharacterized protein</fullName>
    </submittedName>
</protein>
<comment type="caution">
    <text evidence="1">The sequence shown here is derived from an EMBL/GenBank/DDBJ whole genome shotgun (WGS) entry which is preliminary data.</text>
</comment>
<dbReference type="Proteomes" id="UP000245375">
    <property type="component" value="Unassembled WGS sequence"/>
</dbReference>
<reference evidence="1 2" key="2">
    <citation type="submission" date="2018-05" db="EMBL/GenBank/DDBJ databases">
        <title>Algibacter marinivivus sp. nov., isolated from sample around a algae.</title>
        <authorList>
            <person name="Zhong X."/>
        </authorList>
    </citation>
    <scope>NUCLEOTIDE SEQUENCE [LARGE SCALE GENOMIC DNA]</scope>
    <source>
        <strain evidence="1 2">ZY111</strain>
    </source>
</reference>
<dbReference type="OrthoDB" id="1446480at2"/>